<dbReference type="Gene3D" id="3.40.710.10">
    <property type="entry name" value="DD-peptidase/beta-lactamase superfamily"/>
    <property type="match status" value="1"/>
</dbReference>
<evidence type="ECO:0000256" key="1">
    <source>
        <dbReference type="ARBA" id="ARBA00022801"/>
    </source>
</evidence>
<dbReference type="SUPFAM" id="SSF56601">
    <property type="entry name" value="beta-lactamase/transpeptidase-like"/>
    <property type="match status" value="1"/>
</dbReference>
<evidence type="ECO:0000313" key="3">
    <source>
        <dbReference type="EMBL" id="PCG09407.1"/>
    </source>
</evidence>
<keyword evidence="4" id="KW-1185">Reference proteome</keyword>
<dbReference type="PANTHER" id="PTHR43283:SF11">
    <property type="entry name" value="BETA-LACTAMASE-RELATED DOMAIN-CONTAINING PROTEIN"/>
    <property type="match status" value="1"/>
</dbReference>
<proteinExistence type="predicted"/>
<name>A0A2A4I0G4_9SPHN</name>
<dbReference type="Proteomes" id="UP000218784">
    <property type="component" value="Unassembled WGS sequence"/>
</dbReference>
<dbReference type="InterPro" id="IPR001466">
    <property type="entry name" value="Beta-lactam-related"/>
</dbReference>
<reference evidence="3 4" key="1">
    <citation type="submission" date="2017-09" db="EMBL/GenBank/DDBJ databases">
        <title>Sphingomonas ginsenosidimutans KACC 14949, whole genome shotgun sequence.</title>
        <authorList>
            <person name="Feng G."/>
            <person name="Zhu H."/>
        </authorList>
    </citation>
    <scope>NUCLEOTIDE SEQUENCE [LARGE SCALE GENOMIC DNA]</scope>
    <source>
        <strain evidence="3 4">KACC 14949</strain>
    </source>
</reference>
<dbReference type="InterPro" id="IPR012338">
    <property type="entry name" value="Beta-lactam/transpept-like"/>
</dbReference>
<sequence length="343" mass="36841">MTDLDTVADAAFAPARAYVDAARIPGAILGLVTTDGRRAVRCTGLARRVPSPEPLTTAHWFDLASVSKVIATTTFVLQLADEGRLDLDRPLTDAIPDLRQYDVAGAPERRLTFRDCLVHRTFLPAVEPIYTYGDDPARLRAFVLQREWRHGPPVYSDINFILLGIAVERLTGAGLDALPLGAGLSWGPPPGPAVATEHCPWRGRVLQGEVHDENCFAMGGRTGHAGLFGTVDGVLDFARGLLDGSGASPAMLDAIRTPVEGQRTHGWEIRHPGWSGGQACSPGTIGHTGFTGTGLWVDHDRGLAWTLLTNRVHPTRHADSGIFTLRPETGEALIAAWDSNAST</sequence>
<feature type="domain" description="Beta-lactamase-related" evidence="2">
    <location>
        <begin position="16"/>
        <end position="318"/>
    </location>
</feature>
<protein>
    <submittedName>
        <fullName evidence="3">Esterase</fullName>
    </submittedName>
</protein>
<dbReference type="AlphaFoldDB" id="A0A2A4I0G4"/>
<dbReference type="EMBL" id="NWVD01000002">
    <property type="protein sequence ID" value="PCG09407.1"/>
    <property type="molecule type" value="Genomic_DNA"/>
</dbReference>
<dbReference type="Pfam" id="PF00144">
    <property type="entry name" value="Beta-lactamase"/>
    <property type="match status" value="1"/>
</dbReference>
<dbReference type="PANTHER" id="PTHR43283">
    <property type="entry name" value="BETA-LACTAMASE-RELATED"/>
    <property type="match status" value="1"/>
</dbReference>
<gene>
    <name evidence="3" type="ORF">COA17_05810</name>
</gene>
<comment type="caution">
    <text evidence="3">The sequence shown here is derived from an EMBL/GenBank/DDBJ whole genome shotgun (WGS) entry which is preliminary data.</text>
</comment>
<dbReference type="InterPro" id="IPR050789">
    <property type="entry name" value="Diverse_Enzym_Activities"/>
</dbReference>
<keyword evidence="1" id="KW-0378">Hydrolase</keyword>
<evidence type="ECO:0000313" key="4">
    <source>
        <dbReference type="Proteomes" id="UP000218784"/>
    </source>
</evidence>
<dbReference type="RefSeq" id="WP_066488837.1">
    <property type="nucleotide sequence ID" value="NZ_JAIEOT010000017.1"/>
</dbReference>
<evidence type="ECO:0000259" key="2">
    <source>
        <dbReference type="Pfam" id="PF00144"/>
    </source>
</evidence>
<dbReference type="GO" id="GO:0016787">
    <property type="term" value="F:hydrolase activity"/>
    <property type="evidence" value="ECO:0007669"/>
    <property type="project" value="UniProtKB-KW"/>
</dbReference>
<organism evidence="3 4">
    <name type="scientific">Sphingomonas ginsenosidimutans</name>
    <dbReference type="NCBI Taxonomy" id="862134"/>
    <lineage>
        <taxon>Bacteria</taxon>
        <taxon>Pseudomonadati</taxon>
        <taxon>Pseudomonadota</taxon>
        <taxon>Alphaproteobacteria</taxon>
        <taxon>Sphingomonadales</taxon>
        <taxon>Sphingomonadaceae</taxon>
        <taxon>Sphingomonas</taxon>
    </lineage>
</organism>
<accession>A0A2A4I0G4</accession>